<accession>A0A1A7WSS3</accession>
<proteinExistence type="predicted"/>
<protein>
    <submittedName>
        <fullName evidence="1">Uncharacterized protein</fullName>
    </submittedName>
</protein>
<reference evidence="1" key="2">
    <citation type="submission" date="2016-06" db="EMBL/GenBank/DDBJ databases">
        <title>The genome of a short-lived fish provides insights into sex chromosome evolution and the genetic control of aging.</title>
        <authorList>
            <person name="Reichwald K."/>
            <person name="Felder M."/>
            <person name="Petzold A."/>
            <person name="Koch P."/>
            <person name="Groth M."/>
            <person name="Platzer M."/>
        </authorList>
    </citation>
    <scope>NUCLEOTIDE SEQUENCE</scope>
    <source>
        <tissue evidence="1">Brain</tissue>
    </source>
</reference>
<dbReference type="EMBL" id="HADW01007370">
    <property type="protein sequence ID" value="SBP08770.1"/>
    <property type="molecule type" value="Transcribed_RNA"/>
</dbReference>
<feature type="non-terminal residue" evidence="1">
    <location>
        <position position="1"/>
    </location>
</feature>
<sequence>FRGSSTFHHALLRLRDAVVAAAVGVWIHRAEDHGSGGAAELFGSPGGHVL</sequence>
<feature type="non-terminal residue" evidence="1">
    <location>
        <position position="50"/>
    </location>
</feature>
<reference evidence="1" key="1">
    <citation type="submission" date="2016-05" db="EMBL/GenBank/DDBJ databases">
        <authorList>
            <person name="Lavstsen T."/>
            <person name="Jespersen J.S."/>
        </authorList>
    </citation>
    <scope>NUCLEOTIDE SEQUENCE</scope>
    <source>
        <tissue evidence="1">Brain</tissue>
    </source>
</reference>
<name>A0A1A7WSS3_9TELE</name>
<gene>
    <name evidence="1" type="primary">Nfu_g_1_020396</name>
</gene>
<organism evidence="1">
    <name type="scientific">Iconisemion striatum</name>
    <dbReference type="NCBI Taxonomy" id="60296"/>
    <lineage>
        <taxon>Eukaryota</taxon>
        <taxon>Metazoa</taxon>
        <taxon>Chordata</taxon>
        <taxon>Craniata</taxon>
        <taxon>Vertebrata</taxon>
        <taxon>Euteleostomi</taxon>
        <taxon>Actinopterygii</taxon>
        <taxon>Neopterygii</taxon>
        <taxon>Teleostei</taxon>
        <taxon>Neoteleostei</taxon>
        <taxon>Acanthomorphata</taxon>
        <taxon>Ovalentaria</taxon>
        <taxon>Atherinomorphae</taxon>
        <taxon>Cyprinodontiformes</taxon>
        <taxon>Nothobranchiidae</taxon>
        <taxon>Iconisemion</taxon>
    </lineage>
</organism>
<dbReference type="AlphaFoldDB" id="A0A1A7WSS3"/>
<evidence type="ECO:0000313" key="1">
    <source>
        <dbReference type="EMBL" id="SBP08770.1"/>
    </source>
</evidence>